<accession>A0A2P5I0Q7</accession>
<dbReference type="CDD" id="cd02440">
    <property type="entry name" value="AdoMet_MTases"/>
    <property type="match status" value="1"/>
</dbReference>
<gene>
    <name evidence="2" type="ORF">DHEL01_v205536</name>
</gene>
<dbReference type="Gene3D" id="3.40.50.150">
    <property type="entry name" value="Vaccinia Virus protein VP39"/>
    <property type="match status" value="1"/>
</dbReference>
<comment type="similarity">
    <text evidence="1">Belongs to the methyltransferase superfamily. LaeA methyltransferase family.</text>
</comment>
<evidence type="ECO:0000256" key="1">
    <source>
        <dbReference type="ARBA" id="ARBA00038158"/>
    </source>
</evidence>
<dbReference type="Pfam" id="PF13489">
    <property type="entry name" value="Methyltransf_23"/>
    <property type="match status" value="1"/>
</dbReference>
<evidence type="ECO:0000313" key="2">
    <source>
        <dbReference type="EMBL" id="POS76064.1"/>
    </source>
</evidence>
<dbReference type="SUPFAM" id="SSF53335">
    <property type="entry name" value="S-adenosyl-L-methionine-dependent methyltransferases"/>
    <property type="match status" value="1"/>
</dbReference>
<dbReference type="PANTHER" id="PTHR43591:SF96">
    <property type="entry name" value="PUTATIVE-RELATED"/>
    <property type="match status" value="1"/>
</dbReference>
<dbReference type="EMBL" id="MAVT02000411">
    <property type="protein sequence ID" value="POS76064.1"/>
    <property type="molecule type" value="Genomic_DNA"/>
</dbReference>
<evidence type="ECO:0000313" key="3">
    <source>
        <dbReference type="Proteomes" id="UP000094444"/>
    </source>
</evidence>
<protein>
    <recommendedName>
        <fullName evidence="4">Methyltransferase domain-containing protein</fullName>
    </recommendedName>
</protein>
<dbReference type="AlphaFoldDB" id="A0A2P5I0Q7"/>
<evidence type="ECO:0008006" key="4">
    <source>
        <dbReference type="Google" id="ProtNLM"/>
    </source>
</evidence>
<organism evidence="2 3">
    <name type="scientific">Diaporthe helianthi</name>
    <dbReference type="NCBI Taxonomy" id="158607"/>
    <lineage>
        <taxon>Eukaryota</taxon>
        <taxon>Fungi</taxon>
        <taxon>Dikarya</taxon>
        <taxon>Ascomycota</taxon>
        <taxon>Pezizomycotina</taxon>
        <taxon>Sordariomycetes</taxon>
        <taxon>Sordariomycetidae</taxon>
        <taxon>Diaporthales</taxon>
        <taxon>Diaporthaceae</taxon>
        <taxon>Diaporthe</taxon>
    </lineage>
</organism>
<dbReference type="OrthoDB" id="417697at2759"/>
<dbReference type="STRING" id="158607.A0A2P5I0Q7"/>
<name>A0A2P5I0Q7_DIAHE</name>
<reference evidence="2" key="1">
    <citation type="submission" date="2017-09" db="EMBL/GenBank/DDBJ databases">
        <title>Polyketide synthases of a Diaporthe helianthi virulent isolate.</title>
        <authorList>
            <person name="Baroncelli R."/>
        </authorList>
    </citation>
    <scope>NUCLEOTIDE SEQUENCE [LARGE SCALE GENOMIC DNA]</scope>
    <source>
        <strain evidence="2">7/96</strain>
    </source>
</reference>
<comment type="caution">
    <text evidence="2">The sequence shown here is derived from an EMBL/GenBank/DDBJ whole genome shotgun (WGS) entry which is preliminary data.</text>
</comment>
<keyword evidence="3" id="KW-1185">Reference proteome</keyword>
<sequence length="309" mass="34376">MGAGSSQPRVDGAVSVAYSSRTDFESSMVSKNGVSTPKSGDDLIFARDFLDNNRMNLMHSLWVKLFGYVIHPSIPKDSPDLRVADVGSGTGIWLLDVRDLTAPSARLEGLDISFDAAPPLETLPSNVKFRHWDVNEDVPRDLVGVFDIVHVRFLSCVLFSDQVPAAVERLFKMLKPGGYIQWGEPDFESIQIDKTRPENETKGLSELLQVFAVQDLRTKPTWLTSLPAAFSAAGFVQVEVDRKDAPPHLAFMLHECGMMLYVIYCRRTKNGMMRNEINRIMPTAVEESRRGAYTTAVRWTVVAKKPAGA</sequence>
<dbReference type="InterPro" id="IPR029063">
    <property type="entry name" value="SAM-dependent_MTases_sf"/>
</dbReference>
<dbReference type="Proteomes" id="UP000094444">
    <property type="component" value="Unassembled WGS sequence"/>
</dbReference>
<dbReference type="InParanoid" id="A0A2P5I0Q7"/>
<dbReference type="PANTHER" id="PTHR43591">
    <property type="entry name" value="METHYLTRANSFERASE"/>
    <property type="match status" value="1"/>
</dbReference>
<proteinExistence type="inferred from homology"/>